<organism evidence="2 3">
    <name type="scientific">Phocaeicola coprocola</name>
    <dbReference type="NCBI Taxonomy" id="310298"/>
    <lineage>
        <taxon>Bacteria</taxon>
        <taxon>Pseudomonadati</taxon>
        <taxon>Bacteroidota</taxon>
        <taxon>Bacteroidia</taxon>
        <taxon>Bacteroidales</taxon>
        <taxon>Bacteroidaceae</taxon>
        <taxon>Phocaeicola</taxon>
    </lineage>
</organism>
<feature type="transmembrane region" description="Helical" evidence="1">
    <location>
        <begin position="140"/>
        <end position="166"/>
    </location>
</feature>
<dbReference type="Pfam" id="PF14093">
    <property type="entry name" value="DUF4271"/>
    <property type="match status" value="1"/>
</dbReference>
<proteinExistence type="predicted"/>
<dbReference type="RefSeq" id="WP_118483489.1">
    <property type="nucleotide sequence ID" value="NZ_CAUELD010000086.1"/>
</dbReference>
<reference evidence="2 3" key="1">
    <citation type="submission" date="2018-08" db="EMBL/GenBank/DDBJ databases">
        <title>A genome reference for cultivated species of the human gut microbiota.</title>
        <authorList>
            <person name="Zou Y."/>
            <person name="Xue W."/>
            <person name="Luo G."/>
        </authorList>
    </citation>
    <scope>NUCLEOTIDE SEQUENCE [LARGE SCALE GENOMIC DNA]</scope>
    <source>
        <strain evidence="2 3">AF24-2</strain>
    </source>
</reference>
<feature type="transmembrane region" description="Helical" evidence="1">
    <location>
        <begin position="103"/>
        <end position="120"/>
    </location>
</feature>
<dbReference type="AlphaFoldDB" id="A0A412GUA8"/>
<feature type="transmembrane region" description="Helical" evidence="1">
    <location>
        <begin position="205"/>
        <end position="223"/>
    </location>
</feature>
<evidence type="ECO:0000313" key="3">
    <source>
        <dbReference type="Proteomes" id="UP000285864"/>
    </source>
</evidence>
<name>A0A412GUA8_9BACT</name>
<feature type="transmembrane region" description="Helical" evidence="1">
    <location>
        <begin position="235"/>
        <end position="255"/>
    </location>
</feature>
<feature type="transmembrane region" description="Helical" evidence="1">
    <location>
        <begin position="178"/>
        <end position="199"/>
    </location>
</feature>
<keyword evidence="1" id="KW-0472">Membrane</keyword>
<comment type="caution">
    <text evidence="2">The sequence shown here is derived from an EMBL/GenBank/DDBJ whole genome shotgun (WGS) entry which is preliminary data.</text>
</comment>
<protein>
    <submittedName>
        <fullName evidence="2">DUF4271 domain-containing protein</fullName>
    </submittedName>
</protein>
<evidence type="ECO:0000313" key="2">
    <source>
        <dbReference type="EMBL" id="RGR98411.1"/>
    </source>
</evidence>
<gene>
    <name evidence="2" type="ORF">DWY20_04480</name>
</gene>
<accession>A0A412GUA8</accession>
<dbReference type="InterPro" id="IPR025367">
    <property type="entry name" value="DUF4271"/>
</dbReference>
<keyword evidence="1" id="KW-0812">Transmembrane</keyword>
<feature type="transmembrane region" description="Helical" evidence="1">
    <location>
        <begin position="52"/>
        <end position="69"/>
    </location>
</feature>
<keyword evidence="1" id="KW-1133">Transmembrane helix</keyword>
<evidence type="ECO:0000256" key="1">
    <source>
        <dbReference type="SAM" id="Phobius"/>
    </source>
</evidence>
<sequence>MSTVCRIGVKYIAEKMDEQQQRLDQALTASVQANPKAGMQGQPLPYQLRSDAFVTGIILICFVLFSYSLKNGKKYVLQRIKALFQYKERFSLFDDATTSSNRYVFTLTIISCVLSGLYIYEYISETDFMLIRSVSNGLMLGIYIGMSLFYISFKWAAYQFVNWIFFDKERNNYWIQTYFDLVSGISFLLFPVMLLIIYFNLGIQTSKVLIVFLLLFAKILLFYKSIRNFFKHVYGFLHFILYFCALEIIPLILFWKGITYINNILILKI</sequence>
<dbReference type="Proteomes" id="UP000285864">
    <property type="component" value="Unassembled WGS sequence"/>
</dbReference>
<keyword evidence="3" id="KW-1185">Reference proteome</keyword>
<dbReference type="EMBL" id="QRUU01000012">
    <property type="protein sequence ID" value="RGR98411.1"/>
    <property type="molecule type" value="Genomic_DNA"/>
</dbReference>